<protein>
    <recommendedName>
        <fullName evidence="1">diguanylate cyclase</fullName>
        <ecNumber evidence="1">2.7.7.65</ecNumber>
    </recommendedName>
</protein>
<dbReference type="Proteomes" id="UP000585437">
    <property type="component" value="Unassembled WGS sequence"/>
</dbReference>
<evidence type="ECO:0000256" key="3">
    <source>
        <dbReference type="SAM" id="MobiDB-lite"/>
    </source>
</evidence>
<keyword evidence="4" id="KW-0472">Membrane</keyword>
<feature type="compositionally biased region" description="Basic and acidic residues" evidence="3">
    <location>
        <begin position="380"/>
        <end position="391"/>
    </location>
</feature>
<evidence type="ECO:0000313" key="6">
    <source>
        <dbReference type="EMBL" id="MBB6506743.1"/>
    </source>
</evidence>
<dbReference type="GO" id="GO:0052621">
    <property type="term" value="F:diguanylate cyclase activity"/>
    <property type="evidence" value="ECO:0007669"/>
    <property type="project" value="UniProtKB-EC"/>
</dbReference>
<evidence type="ECO:0000256" key="1">
    <source>
        <dbReference type="ARBA" id="ARBA00012528"/>
    </source>
</evidence>
<feature type="domain" description="GGDEF" evidence="5">
    <location>
        <begin position="254"/>
        <end position="386"/>
    </location>
</feature>
<dbReference type="AlphaFoldDB" id="A0A7X0JFN2"/>
<keyword evidence="7" id="KW-1185">Reference proteome</keyword>
<dbReference type="NCBIfam" id="TIGR00254">
    <property type="entry name" value="GGDEF"/>
    <property type="match status" value="1"/>
</dbReference>
<feature type="transmembrane region" description="Helical" evidence="4">
    <location>
        <begin position="6"/>
        <end position="25"/>
    </location>
</feature>
<dbReference type="FunFam" id="3.30.70.270:FF:000001">
    <property type="entry name" value="Diguanylate cyclase domain protein"/>
    <property type="match status" value="1"/>
</dbReference>
<feature type="transmembrane region" description="Helical" evidence="4">
    <location>
        <begin position="37"/>
        <end position="58"/>
    </location>
</feature>
<dbReference type="GO" id="GO:0043709">
    <property type="term" value="P:cell adhesion involved in single-species biofilm formation"/>
    <property type="evidence" value="ECO:0007669"/>
    <property type="project" value="TreeGrafter"/>
</dbReference>
<dbReference type="Gene3D" id="3.30.70.270">
    <property type="match status" value="1"/>
</dbReference>
<dbReference type="RefSeq" id="WP_184653221.1">
    <property type="nucleotide sequence ID" value="NZ_JACHBU010000001.1"/>
</dbReference>
<feature type="transmembrane region" description="Helical" evidence="4">
    <location>
        <begin position="156"/>
        <end position="179"/>
    </location>
</feature>
<keyword evidence="4" id="KW-0812">Transmembrane</keyword>
<feature type="region of interest" description="Disordered" evidence="3">
    <location>
        <begin position="379"/>
        <end position="400"/>
    </location>
</feature>
<evidence type="ECO:0000256" key="4">
    <source>
        <dbReference type="SAM" id="Phobius"/>
    </source>
</evidence>
<sequence>MNGAVFFLGVNFVVAICFCIVFAVVSTRSRSRVAALWFGAGFGVASLAAVCEIAVAYLPWPRPWAIGAFATVLGGMIFLLFGIGSLYDVRINRRLAGLMFAVSSFGNVFVYDLRPGTPLHAFSYQTPFALVILASAGVVLQALLRSNRQLLIDKVVCALLAVTGVHFIAKAVLAIAVGAGSVATDYIRTDYALISQSLTAVLMVAVGLTLLSVLVLEIMADERSVSESDALSGLANRRGFERRVRSAIATFPNGPHAVVLCDLDRFKTINDTYGHHAGDMVIQSFGTLLSSCAPKEAIVGRMGGEEFSVFLPNTPMDVALMVAQALRGGTMAMSVAGLPPTSRITASFGVANLTSPDALDEMFRQADVALYAAKRAGRNRVHEATSDDGRPRAAHVRPVN</sequence>
<dbReference type="Pfam" id="PF00990">
    <property type="entry name" value="GGDEF"/>
    <property type="match status" value="1"/>
</dbReference>
<feature type="transmembrane region" description="Helical" evidence="4">
    <location>
        <begin position="191"/>
        <end position="216"/>
    </location>
</feature>
<dbReference type="PANTHER" id="PTHR45138">
    <property type="entry name" value="REGULATORY COMPONENTS OF SENSORY TRANSDUCTION SYSTEM"/>
    <property type="match status" value="1"/>
</dbReference>
<comment type="catalytic activity">
    <reaction evidence="2">
        <text>2 GTP = 3',3'-c-di-GMP + 2 diphosphate</text>
        <dbReference type="Rhea" id="RHEA:24898"/>
        <dbReference type="ChEBI" id="CHEBI:33019"/>
        <dbReference type="ChEBI" id="CHEBI:37565"/>
        <dbReference type="ChEBI" id="CHEBI:58805"/>
        <dbReference type="EC" id="2.7.7.65"/>
    </reaction>
</comment>
<dbReference type="InterPro" id="IPR050469">
    <property type="entry name" value="Diguanylate_Cyclase"/>
</dbReference>
<gene>
    <name evidence="6" type="ORF">F4695_000062</name>
</gene>
<evidence type="ECO:0000256" key="2">
    <source>
        <dbReference type="ARBA" id="ARBA00034247"/>
    </source>
</evidence>
<dbReference type="CDD" id="cd01949">
    <property type="entry name" value="GGDEF"/>
    <property type="match status" value="1"/>
</dbReference>
<dbReference type="InterPro" id="IPR029787">
    <property type="entry name" value="Nucleotide_cyclase"/>
</dbReference>
<dbReference type="PROSITE" id="PS50887">
    <property type="entry name" value="GGDEF"/>
    <property type="match status" value="1"/>
</dbReference>
<dbReference type="SMART" id="SM00267">
    <property type="entry name" value="GGDEF"/>
    <property type="match status" value="1"/>
</dbReference>
<feature type="transmembrane region" description="Helical" evidence="4">
    <location>
        <begin position="125"/>
        <end position="144"/>
    </location>
</feature>
<dbReference type="EC" id="2.7.7.65" evidence="1"/>
<dbReference type="PANTHER" id="PTHR45138:SF9">
    <property type="entry name" value="DIGUANYLATE CYCLASE DGCM-RELATED"/>
    <property type="match status" value="1"/>
</dbReference>
<reference evidence="6 7" key="1">
    <citation type="submission" date="2020-08" db="EMBL/GenBank/DDBJ databases">
        <title>The Agave Microbiome: Exploring the role of microbial communities in plant adaptations to desert environments.</title>
        <authorList>
            <person name="Partida-Martinez L.P."/>
        </authorList>
    </citation>
    <scope>NUCLEOTIDE SEQUENCE [LARGE SCALE GENOMIC DNA]</scope>
    <source>
        <strain evidence="6 7">AS3.12</strain>
    </source>
</reference>
<dbReference type="EMBL" id="JACHBU010000001">
    <property type="protein sequence ID" value="MBB6506743.1"/>
    <property type="molecule type" value="Genomic_DNA"/>
</dbReference>
<evidence type="ECO:0000313" key="7">
    <source>
        <dbReference type="Proteomes" id="UP000585437"/>
    </source>
</evidence>
<proteinExistence type="predicted"/>
<dbReference type="GO" id="GO:0005886">
    <property type="term" value="C:plasma membrane"/>
    <property type="evidence" value="ECO:0007669"/>
    <property type="project" value="TreeGrafter"/>
</dbReference>
<dbReference type="InterPro" id="IPR043128">
    <property type="entry name" value="Rev_trsase/Diguanyl_cyclase"/>
</dbReference>
<feature type="transmembrane region" description="Helical" evidence="4">
    <location>
        <begin position="95"/>
        <end position="113"/>
    </location>
</feature>
<dbReference type="InterPro" id="IPR000160">
    <property type="entry name" value="GGDEF_dom"/>
</dbReference>
<evidence type="ECO:0000259" key="5">
    <source>
        <dbReference type="PROSITE" id="PS50887"/>
    </source>
</evidence>
<organism evidence="6 7">
    <name type="scientific">Rhizobium soli</name>
    <dbReference type="NCBI Taxonomy" id="424798"/>
    <lineage>
        <taxon>Bacteria</taxon>
        <taxon>Pseudomonadati</taxon>
        <taxon>Pseudomonadota</taxon>
        <taxon>Alphaproteobacteria</taxon>
        <taxon>Hyphomicrobiales</taxon>
        <taxon>Rhizobiaceae</taxon>
        <taxon>Rhizobium/Agrobacterium group</taxon>
        <taxon>Rhizobium</taxon>
    </lineage>
</organism>
<dbReference type="SUPFAM" id="SSF55073">
    <property type="entry name" value="Nucleotide cyclase"/>
    <property type="match status" value="1"/>
</dbReference>
<accession>A0A7X0JFN2</accession>
<dbReference type="GO" id="GO:1902201">
    <property type="term" value="P:negative regulation of bacterial-type flagellum-dependent cell motility"/>
    <property type="evidence" value="ECO:0007669"/>
    <property type="project" value="TreeGrafter"/>
</dbReference>
<name>A0A7X0JFN2_9HYPH</name>
<keyword evidence="4" id="KW-1133">Transmembrane helix</keyword>
<comment type="caution">
    <text evidence="6">The sequence shown here is derived from an EMBL/GenBank/DDBJ whole genome shotgun (WGS) entry which is preliminary data.</text>
</comment>
<feature type="transmembrane region" description="Helical" evidence="4">
    <location>
        <begin position="64"/>
        <end position="83"/>
    </location>
</feature>